<dbReference type="Proteomes" id="UP000004520">
    <property type="component" value="Unassembled WGS sequence"/>
</dbReference>
<evidence type="ECO:0000313" key="2">
    <source>
        <dbReference type="Proteomes" id="UP000004520"/>
    </source>
</evidence>
<dbReference type="AlphaFoldDB" id="F5P3Y6"/>
<accession>F5P3Y6</accession>
<comment type="caution">
    <text evidence="1">The sequence shown here is derived from an EMBL/GenBank/DDBJ whole genome shotgun (WGS) entry which is preliminary data.</text>
</comment>
<evidence type="ECO:0000313" key="1">
    <source>
        <dbReference type="EMBL" id="EGK31520.1"/>
    </source>
</evidence>
<organism evidence="1 2">
    <name type="scientific">Shigella flexneri K-227</name>
    <dbReference type="NCBI Taxonomy" id="766147"/>
    <lineage>
        <taxon>Bacteria</taxon>
        <taxon>Pseudomonadati</taxon>
        <taxon>Pseudomonadota</taxon>
        <taxon>Gammaproteobacteria</taxon>
        <taxon>Enterobacterales</taxon>
        <taxon>Enterobacteriaceae</taxon>
        <taxon>Shigella</taxon>
    </lineage>
</organism>
<protein>
    <submittedName>
        <fullName evidence="1">Uncharacterized protein</fullName>
    </submittedName>
</protein>
<reference evidence="1 2" key="1">
    <citation type="submission" date="2011-04" db="EMBL/GenBank/DDBJ databases">
        <authorList>
            <person name="Rasko D."/>
            <person name="Redman J."/>
            <person name="Daugherty S.C."/>
            <person name="Tallon L."/>
            <person name="Sadzewicz L."/>
            <person name="Jones K."/>
            <person name="Santana-Cruz I."/>
            <person name="Liu X."/>
        </authorList>
    </citation>
    <scope>NUCLEOTIDE SEQUENCE [LARGE SCALE GENOMIC DNA]</scope>
    <source>
        <strain evidence="1 2">K-227</strain>
    </source>
</reference>
<name>F5P3Y6_SHIFL</name>
<gene>
    <name evidence="1" type="ORF">SFK227_5231</name>
</gene>
<dbReference type="PATRIC" id="fig|766147.3.peg.5091"/>
<sequence length="114" mass="13897">MNDFFMKNTEMINWYFPRLLKSYEGEKNYFDNLKYDINDEESNKEILKNQPDNVIKEKLNNEFKLRFRMMQTIFKSKVNVSPYIDQQRLNTLNPPENLRMAIEKFGWKKKTITA</sequence>
<proteinExistence type="predicted"/>
<dbReference type="EMBL" id="AFGY01000067">
    <property type="protein sequence ID" value="EGK31520.1"/>
    <property type="molecule type" value="Genomic_DNA"/>
</dbReference>